<accession>A0A087U3L7</accession>
<feature type="domain" description="Glucose-methanol-choline oxidoreductase N-terminal" evidence="5">
    <location>
        <begin position="61"/>
        <end position="75"/>
    </location>
</feature>
<dbReference type="Gene3D" id="3.50.50.60">
    <property type="entry name" value="FAD/NAD(P)-binding domain"/>
    <property type="match status" value="1"/>
</dbReference>
<comment type="similarity">
    <text evidence="2">Belongs to the GMC oxidoreductase family.</text>
</comment>
<dbReference type="PANTHER" id="PTHR11552:SF147">
    <property type="entry name" value="CHOLINE DEHYDROGENASE, MITOCHONDRIAL"/>
    <property type="match status" value="1"/>
</dbReference>
<dbReference type="EMBL" id="KK118011">
    <property type="protein sequence ID" value="KFM71956.1"/>
    <property type="molecule type" value="Genomic_DNA"/>
</dbReference>
<gene>
    <name evidence="6" type="ORF">X975_08526</name>
</gene>
<dbReference type="Pfam" id="PF00732">
    <property type="entry name" value="GMC_oxred_N"/>
    <property type="match status" value="1"/>
</dbReference>
<keyword evidence="7" id="KW-1185">Reference proteome</keyword>
<dbReference type="STRING" id="407821.A0A087U3L7"/>
<evidence type="ECO:0000259" key="5">
    <source>
        <dbReference type="PROSITE" id="PS00624"/>
    </source>
</evidence>
<dbReference type="SUPFAM" id="SSF51905">
    <property type="entry name" value="FAD/NAD(P)-binding domain"/>
    <property type="match status" value="1"/>
</dbReference>
<dbReference type="AlphaFoldDB" id="A0A087U3L7"/>
<evidence type="ECO:0000313" key="7">
    <source>
        <dbReference type="Proteomes" id="UP000054359"/>
    </source>
</evidence>
<dbReference type="GO" id="GO:0050660">
    <property type="term" value="F:flavin adenine dinucleotide binding"/>
    <property type="evidence" value="ECO:0007669"/>
    <property type="project" value="InterPro"/>
</dbReference>
<keyword evidence="3" id="KW-0285">Flavoprotein</keyword>
<dbReference type="InterPro" id="IPR012132">
    <property type="entry name" value="GMC_OxRdtase"/>
</dbReference>
<reference evidence="6 7" key="1">
    <citation type="submission" date="2013-11" db="EMBL/GenBank/DDBJ databases">
        <title>Genome sequencing of Stegodyphus mimosarum.</title>
        <authorList>
            <person name="Bechsgaard J."/>
        </authorList>
    </citation>
    <scope>NUCLEOTIDE SEQUENCE [LARGE SCALE GENOMIC DNA]</scope>
</reference>
<evidence type="ECO:0000256" key="4">
    <source>
        <dbReference type="ARBA" id="ARBA00022827"/>
    </source>
</evidence>
<organism evidence="6 7">
    <name type="scientific">Stegodyphus mimosarum</name>
    <name type="common">African social velvet spider</name>
    <dbReference type="NCBI Taxonomy" id="407821"/>
    <lineage>
        <taxon>Eukaryota</taxon>
        <taxon>Metazoa</taxon>
        <taxon>Ecdysozoa</taxon>
        <taxon>Arthropoda</taxon>
        <taxon>Chelicerata</taxon>
        <taxon>Arachnida</taxon>
        <taxon>Araneae</taxon>
        <taxon>Araneomorphae</taxon>
        <taxon>Entelegynae</taxon>
        <taxon>Eresoidea</taxon>
        <taxon>Eresidae</taxon>
        <taxon>Stegodyphus</taxon>
    </lineage>
</organism>
<dbReference type="PROSITE" id="PS00624">
    <property type="entry name" value="GMC_OXRED_2"/>
    <property type="match status" value="1"/>
</dbReference>
<proteinExistence type="inferred from homology"/>
<dbReference type="GO" id="GO:0016614">
    <property type="term" value="F:oxidoreductase activity, acting on CH-OH group of donors"/>
    <property type="evidence" value="ECO:0007669"/>
    <property type="project" value="InterPro"/>
</dbReference>
<dbReference type="Proteomes" id="UP000054359">
    <property type="component" value="Unassembled WGS sequence"/>
</dbReference>
<sequence length="88" mass="10003">RSLFLNLRDTKLEAHFIYQLIFIAAEFQIIIKHRRATGVQFDYQGTTHKVKARREVIVSAGAVNTPQILMLSGIGPRNELEASVKIPR</sequence>
<evidence type="ECO:0000313" key="6">
    <source>
        <dbReference type="EMBL" id="KFM71956.1"/>
    </source>
</evidence>
<dbReference type="InterPro" id="IPR000172">
    <property type="entry name" value="GMC_OxRdtase_N"/>
</dbReference>
<dbReference type="OrthoDB" id="6435988at2759"/>
<keyword evidence="4" id="KW-0274">FAD</keyword>
<dbReference type="InterPro" id="IPR036188">
    <property type="entry name" value="FAD/NAD-bd_sf"/>
</dbReference>
<evidence type="ECO:0000256" key="1">
    <source>
        <dbReference type="ARBA" id="ARBA00001974"/>
    </source>
</evidence>
<comment type="cofactor">
    <cofactor evidence="1">
        <name>FAD</name>
        <dbReference type="ChEBI" id="CHEBI:57692"/>
    </cofactor>
</comment>
<evidence type="ECO:0000256" key="2">
    <source>
        <dbReference type="ARBA" id="ARBA00010790"/>
    </source>
</evidence>
<evidence type="ECO:0000256" key="3">
    <source>
        <dbReference type="ARBA" id="ARBA00022630"/>
    </source>
</evidence>
<feature type="non-terminal residue" evidence="6">
    <location>
        <position position="88"/>
    </location>
</feature>
<name>A0A087U3L7_STEMI</name>
<protein>
    <submittedName>
        <fullName evidence="6">Choline dehydrogenase</fullName>
    </submittedName>
</protein>
<dbReference type="PANTHER" id="PTHR11552">
    <property type="entry name" value="GLUCOSE-METHANOL-CHOLINE GMC OXIDOREDUCTASE"/>
    <property type="match status" value="1"/>
</dbReference>
<feature type="non-terminal residue" evidence="6">
    <location>
        <position position="1"/>
    </location>
</feature>